<reference evidence="4" key="1">
    <citation type="submission" date="2016-10" db="EMBL/GenBank/DDBJ databases">
        <authorList>
            <person name="Varghese N."/>
            <person name="Submissions S."/>
        </authorList>
    </citation>
    <scope>NUCLEOTIDE SEQUENCE [LARGE SCALE GENOMIC DNA]</scope>
    <source>
        <strain evidence="4">DSM 45245</strain>
    </source>
</reference>
<dbReference type="STRING" id="405436.SAMN05444365_102138"/>
<evidence type="ECO:0000313" key="3">
    <source>
        <dbReference type="EMBL" id="SDY39839.1"/>
    </source>
</evidence>
<keyword evidence="2" id="KW-0472">Membrane</keyword>
<gene>
    <name evidence="3" type="ORF">SAMN05444365_102138</name>
</gene>
<protein>
    <recommendedName>
        <fullName evidence="5">Integral membrane protein</fullName>
    </recommendedName>
</protein>
<sequence>MSGYVNSDGGGWTELRVHGVAGTPPEDMLGHPHVVRVAGDADAGFYRRWWEAEPVAADTAEQRLEAYSWGGLTAGSGQRALWLLLTPFLLVNVAFWAQPPAGDGRGRRTARRVGDTAQRLFALTLTLALVASVALVSMDFAGWQCGRPAHACAEKVSWLEFLSWSWLDLPGRRLAVTAAAPLAVVALLWWLAQKTWRGLEATDVPSTVPEDRHRTPLEDRRMWNGGAPVRRLRAVHVAAGFALVGVLLLAPFLEFGGPVVGVLMVVTLGLLAWCVVLTCLARMTERSRPDGEDHDVGRRDGYTVLPWLALGLAALAAVVVAQPAIGAARPGDARPALPGLAPTVHALTGAQVALLLAVIVVLPVRRAPRRSASADPDAGAAAHPDAGPGRAADADSAPAWGGLVTAGLMLTGASLGTTFGAGLAVSVAHVLGRPAPAALGPDTYVVPMPYFWAAALTVPVAAGSLLLAGLGQWLIRRDTARTLRDRVVPAYPAAGICAALAAPDAPGHAATLRRARRIAAEWSGATVSDVVERLAGALVALLAVLVAAGVLGYLADPEWVYTHARWAVNIGDALVGGLVAGLLYVGRQAYGHLRFRRTVGVLWDVGTFWPRATHPLAPPCYAERAVPDLIRRIHHLGHACAGRVLLSCHSQGTVIGAAVVMQLTYAESARVALLTHGAPLRRIYGRFFPGYFGTMALRRTGALLVGPPLDTSDGARARWPWRNLYRPSDPIGGWVLRDRPAVEISPAEWAADPRAGDNGDVDRCVIDPVFARAAGDSAYPPTRGHSAYPDEPAYGASVDIVRELRVATPRDR</sequence>
<proteinExistence type="predicted"/>
<dbReference type="AlphaFoldDB" id="A0A1H3JJS7"/>
<feature type="transmembrane region" description="Helical" evidence="2">
    <location>
        <begin position="451"/>
        <end position="475"/>
    </location>
</feature>
<keyword evidence="4" id="KW-1185">Reference proteome</keyword>
<feature type="transmembrane region" description="Helical" evidence="2">
    <location>
        <begin position="534"/>
        <end position="554"/>
    </location>
</feature>
<name>A0A1H3JJS7_9ACTN</name>
<dbReference type="RefSeq" id="WP_139307172.1">
    <property type="nucleotide sequence ID" value="NZ_FNPH01000002.1"/>
</dbReference>
<evidence type="ECO:0000256" key="2">
    <source>
        <dbReference type="SAM" id="Phobius"/>
    </source>
</evidence>
<feature type="transmembrane region" description="Helical" evidence="2">
    <location>
        <begin position="234"/>
        <end position="253"/>
    </location>
</feature>
<dbReference type="OrthoDB" id="4320047at2"/>
<feature type="region of interest" description="Disordered" evidence="1">
    <location>
        <begin position="370"/>
        <end position="394"/>
    </location>
</feature>
<feature type="transmembrane region" description="Helical" evidence="2">
    <location>
        <begin position="566"/>
        <end position="586"/>
    </location>
</feature>
<evidence type="ECO:0008006" key="5">
    <source>
        <dbReference type="Google" id="ProtNLM"/>
    </source>
</evidence>
<evidence type="ECO:0000313" key="4">
    <source>
        <dbReference type="Proteomes" id="UP000242415"/>
    </source>
</evidence>
<feature type="transmembrane region" description="Helical" evidence="2">
    <location>
        <begin position="345"/>
        <end position="364"/>
    </location>
</feature>
<organism evidence="3 4">
    <name type="scientific">Micromonospora pattaloongensis</name>
    <dbReference type="NCBI Taxonomy" id="405436"/>
    <lineage>
        <taxon>Bacteria</taxon>
        <taxon>Bacillati</taxon>
        <taxon>Actinomycetota</taxon>
        <taxon>Actinomycetes</taxon>
        <taxon>Micromonosporales</taxon>
        <taxon>Micromonosporaceae</taxon>
        <taxon>Micromonospora</taxon>
    </lineage>
</organism>
<evidence type="ECO:0000256" key="1">
    <source>
        <dbReference type="SAM" id="MobiDB-lite"/>
    </source>
</evidence>
<feature type="transmembrane region" description="Helical" evidence="2">
    <location>
        <begin position="120"/>
        <end position="138"/>
    </location>
</feature>
<feature type="transmembrane region" description="Helical" evidence="2">
    <location>
        <begin position="259"/>
        <end position="281"/>
    </location>
</feature>
<keyword evidence="2" id="KW-0812">Transmembrane</keyword>
<feature type="transmembrane region" description="Helical" evidence="2">
    <location>
        <begin position="408"/>
        <end position="431"/>
    </location>
</feature>
<feature type="transmembrane region" description="Helical" evidence="2">
    <location>
        <begin position="80"/>
        <end position="99"/>
    </location>
</feature>
<dbReference type="Proteomes" id="UP000242415">
    <property type="component" value="Unassembled WGS sequence"/>
</dbReference>
<dbReference type="EMBL" id="FNPH01000002">
    <property type="protein sequence ID" value="SDY39839.1"/>
    <property type="molecule type" value="Genomic_DNA"/>
</dbReference>
<accession>A0A1H3JJS7</accession>
<feature type="transmembrane region" description="Helical" evidence="2">
    <location>
        <begin position="302"/>
        <end position="325"/>
    </location>
</feature>
<feature type="transmembrane region" description="Helical" evidence="2">
    <location>
        <begin position="174"/>
        <end position="192"/>
    </location>
</feature>
<keyword evidence="2" id="KW-1133">Transmembrane helix</keyword>